<feature type="transmembrane region" description="Helical" evidence="11">
    <location>
        <begin position="86"/>
        <end position="111"/>
    </location>
</feature>
<evidence type="ECO:0000256" key="11">
    <source>
        <dbReference type="SAM" id="Phobius"/>
    </source>
</evidence>
<reference evidence="13 14" key="1">
    <citation type="submission" date="2012-04" db="EMBL/GenBank/DDBJ databases">
        <title>The Genome Sequence of Saprolegnia declina VS20.</title>
        <authorList>
            <consortium name="The Broad Institute Genome Sequencing Platform"/>
            <person name="Russ C."/>
            <person name="Nusbaum C."/>
            <person name="Tyler B."/>
            <person name="van West P."/>
            <person name="Dieguez-Uribeondo J."/>
            <person name="de Bruijn I."/>
            <person name="Tripathy S."/>
            <person name="Jiang R."/>
            <person name="Young S.K."/>
            <person name="Zeng Q."/>
            <person name="Gargeya S."/>
            <person name="Fitzgerald M."/>
            <person name="Haas B."/>
            <person name="Abouelleil A."/>
            <person name="Alvarado L."/>
            <person name="Arachchi H.M."/>
            <person name="Berlin A."/>
            <person name="Chapman S.B."/>
            <person name="Goldberg J."/>
            <person name="Griggs A."/>
            <person name="Gujja S."/>
            <person name="Hansen M."/>
            <person name="Howarth C."/>
            <person name="Imamovic A."/>
            <person name="Larimer J."/>
            <person name="McCowen C."/>
            <person name="Montmayeur A."/>
            <person name="Murphy C."/>
            <person name="Neiman D."/>
            <person name="Pearson M."/>
            <person name="Priest M."/>
            <person name="Roberts A."/>
            <person name="Saif S."/>
            <person name="Shea T."/>
            <person name="Sisk P."/>
            <person name="Sykes S."/>
            <person name="Wortman J."/>
            <person name="Nusbaum C."/>
            <person name="Birren B."/>
        </authorList>
    </citation>
    <scope>NUCLEOTIDE SEQUENCE [LARGE SCALE GENOMIC DNA]</scope>
    <source>
        <strain evidence="13 14">VS20</strain>
    </source>
</reference>
<dbReference type="Pfam" id="PF02517">
    <property type="entry name" value="Rce1-like"/>
    <property type="match status" value="1"/>
</dbReference>
<accession>T0S1M7</accession>
<organism evidence="13 14">
    <name type="scientific">Saprolegnia diclina (strain VS20)</name>
    <dbReference type="NCBI Taxonomy" id="1156394"/>
    <lineage>
        <taxon>Eukaryota</taxon>
        <taxon>Sar</taxon>
        <taxon>Stramenopiles</taxon>
        <taxon>Oomycota</taxon>
        <taxon>Saprolegniomycetes</taxon>
        <taxon>Saprolegniales</taxon>
        <taxon>Saprolegniaceae</taxon>
        <taxon>Saprolegnia</taxon>
    </lineage>
</organism>
<comment type="similarity">
    <text evidence="2">Belongs to the peptidase U48 family.</text>
</comment>
<evidence type="ECO:0000256" key="4">
    <source>
        <dbReference type="ARBA" id="ARBA00022692"/>
    </source>
</evidence>
<evidence type="ECO:0000256" key="5">
    <source>
        <dbReference type="ARBA" id="ARBA00022801"/>
    </source>
</evidence>
<dbReference type="eggNOG" id="KOG4130">
    <property type="taxonomic scope" value="Eukaryota"/>
</dbReference>
<dbReference type="VEuPathDB" id="FungiDB:SDRG_06018"/>
<dbReference type="AlphaFoldDB" id="T0S1M7"/>
<dbReference type="OMA" id="HSFCNWC"/>
<dbReference type="GO" id="GO:0071586">
    <property type="term" value="P:CAAX-box protein processing"/>
    <property type="evidence" value="ECO:0007669"/>
    <property type="project" value="InterPro"/>
</dbReference>
<evidence type="ECO:0000256" key="8">
    <source>
        <dbReference type="ARBA" id="ARBA00023136"/>
    </source>
</evidence>
<dbReference type="OrthoDB" id="271604at2759"/>
<comment type="catalytic activity">
    <reaction evidence="9">
        <text>Hydrolyzes the peptide bond -P2-(S-farnesyl or geranylgeranyl)C-P1'-P2'-P3'-COOH where P1' and P2' are amino acids with aliphatic sidechains and P3' is any C-terminal residue.</text>
        <dbReference type="EC" id="3.4.26.1"/>
    </reaction>
</comment>
<feature type="domain" description="CAAX prenyl protease 2/Lysostaphin resistance protein A-like" evidence="12">
    <location>
        <begin position="141"/>
        <end position="246"/>
    </location>
</feature>
<protein>
    <recommendedName>
        <fullName evidence="10">intramembrane prenyl-peptidase Rce1</fullName>
        <ecNumber evidence="10">3.4.26.1</ecNumber>
    </recommendedName>
</protein>
<evidence type="ECO:0000256" key="1">
    <source>
        <dbReference type="ARBA" id="ARBA00004477"/>
    </source>
</evidence>
<evidence type="ECO:0000313" key="13">
    <source>
        <dbReference type="EMBL" id="EQC36572.1"/>
    </source>
</evidence>
<evidence type="ECO:0000256" key="3">
    <source>
        <dbReference type="ARBA" id="ARBA00022670"/>
    </source>
</evidence>
<evidence type="ECO:0000256" key="7">
    <source>
        <dbReference type="ARBA" id="ARBA00022989"/>
    </source>
</evidence>
<keyword evidence="7 11" id="KW-1133">Transmembrane helix</keyword>
<comment type="subcellular location">
    <subcellularLocation>
        <location evidence="1">Endoplasmic reticulum membrane</location>
        <topology evidence="1">Multi-pass membrane protein</topology>
    </subcellularLocation>
</comment>
<sequence>MKFAVTPAQAVLSCLGMASAYVGILYCAPRSIRALPRDHPSQIVTRFFLISVVSVLCPLYMLCYYEPSANGISLAAWLGFHWDVRATIVGAGLSLSVTMLLFAGALFAYLLELQETARSSSSWSKALEGTSLVHQARYERIQAIRTYLYAPFTEEFVFRSCMAPLLLCAGFSAGSIIVGSPLAFGVAHMHHFVEHVRSGMPWTRALLIVVFQLCYTTVFGIYATFLYLRTGQFCALFAVHAFCNVMGFPDLGFLSIESPLYGARYAILGVYLLGILGFSVLLYPLTDPSLHPHSLWLFAR</sequence>
<dbReference type="InterPro" id="IPR003675">
    <property type="entry name" value="Rce1/LyrA-like_dom"/>
</dbReference>
<dbReference type="PANTHER" id="PTHR13046">
    <property type="entry name" value="PROTEASE U48 CAAX PRENYL PROTEASE RCE1"/>
    <property type="match status" value="1"/>
</dbReference>
<evidence type="ECO:0000256" key="10">
    <source>
        <dbReference type="ARBA" id="ARBA00049729"/>
    </source>
</evidence>
<keyword evidence="8 11" id="KW-0472">Membrane</keyword>
<proteinExistence type="inferred from homology"/>
<keyword evidence="6" id="KW-0256">Endoplasmic reticulum</keyword>
<dbReference type="GO" id="GO:0004222">
    <property type="term" value="F:metalloendopeptidase activity"/>
    <property type="evidence" value="ECO:0007669"/>
    <property type="project" value="InterPro"/>
</dbReference>
<name>T0S1M7_SAPDV</name>
<feature type="transmembrane region" description="Helical" evidence="11">
    <location>
        <begin position="233"/>
        <end position="253"/>
    </location>
</feature>
<dbReference type="InParanoid" id="T0S1M7"/>
<feature type="transmembrane region" description="Helical" evidence="11">
    <location>
        <begin position="265"/>
        <end position="285"/>
    </location>
</feature>
<dbReference type="EC" id="3.4.26.1" evidence="10"/>
<dbReference type="RefSeq" id="XP_008609994.1">
    <property type="nucleotide sequence ID" value="XM_008611772.1"/>
</dbReference>
<dbReference type="GeneID" id="19946745"/>
<dbReference type="EMBL" id="JH767147">
    <property type="protein sequence ID" value="EQC36572.1"/>
    <property type="molecule type" value="Genomic_DNA"/>
</dbReference>
<evidence type="ECO:0000313" key="14">
    <source>
        <dbReference type="Proteomes" id="UP000030762"/>
    </source>
</evidence>
<keyword evidence="5" id="KW-0378">Hydrolase</keyword>
<evidence type="ECO:0000256" key="2">
    <source>
        <dbReference type="ARBA" id="ARBA00006897"/>
    </source>
</evidence>
<dbReference type="Proteomes" id="UP000030762">
    <property type="component" value="Unassembled WGS sequence"/>
</dbReference>
<evidence type="ECO:0000256" key="9">
    <source>
        <dbReference type="ARBA" id="ARBA00047280"/>
    </source>
</evidence>
<gene>
    <name evidence="13" type="ORF">SDRG_06018</name>
</gene>
<feature type="transmembrane region" description="Helical" evidence="11">
    <location>
        <begin position="162"/>
        <end position="184"/>
    </location>
</feature>
<dbReference type="GO" id="GO:0005789">
    <property type="term" value="C:endoplasmic reticulum membrane"/>
    <property type="evidence" value="ECO:0007669"/>
    <property type="project" value="UniProtKB-SubCell"/>
</dbReference>
<dbReference type="STRING" id="1156394.T0S1M7"/>
<evidence type="ECO:0000259" key="12">
    <source>
        <dbReference type="Pfam" id="PF02517"/>
    </source>
</evidence>
<dbReference type="InterPro" id="IPR039731">
    <property type="entry name" value="Rce1"/>
</dbReference>
<feature type="transmembrane region" description="Helical" evidence="11">
    <location>
        <begin position="205"/>
        <end position="227"/>
    </location>
</feature>
<feature type="transmembrane region" description="Helical" evidence="11">
    <location>
        <begin position="44"/>
        <end position="65"/>
    </location>
</feature>
<evidence type="ECO:0000256" key="6">
    <source>
        <dbReference type="ARBA" id="ARBA00022824"/>
    </source>
</evidence>
<dbReference type="PANTHER" id="PTHR13046:SF0">
    <property type="entry name" value="CAAX PRENYL PROTEASE 2"/>
    <property type="match status" value="1"/>
</dbReference>
<keyword evidence="4 11" id="KW-0812">Transmembrane</keyword>
<keyword evidence="14" id="KW-1185">Reference proteome</keyword>
<keyword evidence="3" id="KW-0645">Protease</keyword>